<evidence type="ECO:0000313" key="3">
    <source>
        <dbReference type="Proteomes" id="UP000070457"/>
    </source>
</evidence>
<dbReference type="EMBL" id="JYNZ01000006">
    <property type="protein sequence ID" value="KXK25825.1"/>
    <property type="molecule type" value="Genomic_DNA"/>
</dbReference>
<evidence type="ECO:0000313" key="2">
    <source>
        <dbReference type="EMBL" id="KXK25825.1"/>
    </source>
</evidence>
<dbReference type="AlphaFoldDB" id="A0A136LW05"/>
<organism evidence="2 3">
    <name type="scientific">candidate division WS6 bacterium OLB20</name>
    <dbReference type="NCBI Taxonomy" id="1617426"/>
    <lineage>
        <taxon>Bacteria</taxon>
        <taxon>Candidatus Dojkabacteria</taxon>
    </lineage>
</organism>
<feature type="compositionally biased region" description="Acidic residues" evidence="1">
    <location>
        <begin position="60"/>
        <end position="83"/>
    </location>
</feature>
<gene>
    <name evidence="2" type="ORF">TR69_WS6001001431</name>
</gene>
<feature type="compositionally biased region" description="Acidic residues" evidence="1">
    <location>
        <begin position="9"/>
        <end position="27"/>
    </location>
</feature>
<name>A0A136LW05_9BACT</name>
<sequence length="92" mass="10066">MADDKNQDFDETYDEDADPSQEEDGFYADDVQAAAIADNNMDPDELEEDDDLEVTSGEMEIGDLDDDSMVAEGDDDESYDEESVPAGDNVLG</sequence>
<dbReference type="STRING" id="1617426.TR69_WS6001001431"/>
<proteinExistence type="predicted"/>
<comment type="caution">
    <text evidence="2">The sequence shown here is derived from an EMBL/GenBank/DDBJ whole genome shotgun (WGS) entry which is preliminary data.</text>
</comment>
<feature type="compositionally biased region" description="Acidic residues" evidence="1">
    <location>
        <begin position="41"/>
        <end position="53"/>
    </location>
</feature>
<feature type="region of interest" description="Disordered" evidence="1">
    <location>
        <begin position="1"/>
        <end position="92"/>
    </location>
</feature>
<accession>A0A136LW05</accession>
<dbReference type="Proteomes" id="UP000070457">
    <property type="component" value="Unassembled WGS sequence"/>
</dbReference>
<evidence type="ECO:0000256" key="1">
    <source>
        <dbReference type="SAM" id="MobiDB-lite"/>
    </source>
</evidence>
<protein>
    <submittedName>
        <fullName evidence="2">Uncharacterized protein</fullName>
    </submittedName>
</protein>
<reference evidence="2 3" key="1">
    <citation type="submission" date="2015-02" db="EMBL/GenBank/DDBJ databases">
        <title>Improved understanding of the partial-nitritation anammox process through 23 genomes representing the majority of the microbial community.</title>
        <authorList>
            <person name="Speth D.R."/>
            <person name="In T Zandt M."/>
            <person name="Guerrero Cruz S."/>
            <person name="Jetten M.S."/>
            <person name="Dutilh B.E."/>
        </authorList>
    </citation>
    <scope>NUCLEOTIDE SEQUENCE [LARGE SCALE GENOMIC DNA]</scope>
    <source>
        <strain evidence="2">OLB20</strain>
    </source>
</reference>